<sequence>MQKTTNHMAIIKNGNKPNSIPHERDTMTQEHSATTMADEAKQTEHPSQPVPNSPVKPDSIQIRSKPDESSDKTSSSEASTDRRLPFGWDPACISPHPKRGPRRTYHSGALAYYNPNPAWCKDGRIPSRFGRVSPPPEALHQHELDPHNHWTMTQLDPNKYLEMGMTHVHFQPAETSMPEPRPTNIAPANRPCVHVYDVSDLHMGYGFFEHSVRAFKAGDEVPWVHGFPMPRIMFTPPSGKDGGPSKKAEGKTEDSSLKGKSVRFAGETEKNLKASAKEGENIAEKEKKKPAIVASAKEGGKNSLTSILNPVDDFSREKRGEDEENKEREDVKEGR</sequence>
<feature type="region of interest" description="Disordered" evidence="1">
    <location>
        <begin position="1"/>
        <end position="102"/>
    </location>
</feature>
<name>A0AAJ0I8V2_9PEZI</name>
<organism evidence="2 3">
    <name type="scientific">Neurospora hispaniola</name>
    <dbReference type="NCBI Taxonomy" id="588809"/>
    <lineage>
        <taxon>Eukaryota</taxon>
        <taxon>Fungi</taxon>
        <taxon>Dikarya</taxon>
        <taxon>Ascomycota</taxon>
        <taxon>Pezizomycotina</taxon>
        <taxon>Sordariomycetes</taxon>
        <taxon>Sordariomycetidae</taxon>
        <taxon>Sordariales</taxon>
        <taxon>Sordariaceae</taxon>
        <taxon>Neurospora</taxon>
    </lineage>
</organism>
<feature type="compositionally biased region" description="Basic and acidic residues" evidence="1">
    <location>
        <begin position="266"/>
        <end position="289"/>
    </location>
</feature>
<protein>
    <submittedName>
        <fullName evidence="2">Uncharacterized protein</fullName>
    </submittedName>
</protein>
<evidence type="ECO:0000313" key="2">
    <source>
        <dbReference type="EMBL" id="KAK3492941.1"/>
    </source>
</evidence>
<keyword evidence="3" id="KW-1185">Reference proteome</keyword>
<gene>
    <name evidence="2" type="ORF">B0T23DRAFT_316222</name>
</gene>
<feature type="compositionally biased region" description="Basic and acidic residues" evidence="1">
    <location>
        <begin position="313"/>
        <end position="335"/>
    </location>
</feature>
<dbReference type="AlphaFoldDB" id="A0AAJ0I8V2"/>
<accession>A0AAJ0I8V2</accession>
<dbReference type="Proteomes" id="UP001285908">
    <property type="component" value="Unassembled WGS sequence"/>
</dbReference>
<dbReference type="GeneID" id="87872541"/>
<dbReference type="EMBL" id="JAULSX010000004">
    <property type="protein sequence ID" value="KAK3492941.1"/>
    <property type="molecule type" value="Genomic_DNA"/>
</dbReference>
<proteinExistence type="predicted"/>
<evidence type="ECO:0000313" key="3">
    <source>
        <dbReference type="Proteomes" id="UP001285908"/>
    </source>
</evidence>
<dbReference type="RefSeq" id="XP_062693399.1">
    <property type="nucleotide sequence ID" value="XM_062834919.1"/>
</dbReference>
<evidence type="ECO:0000256" key="1">
    <source>
        <dbReference type="SAM" id="MobiDB-lite"/>
    </source>
</evidence>
<reference evidence="2 3" key="1">
    <citation type="journal article" date="2023" name="Mol. Phylogenet. Evol.">
        <title>Genome-scale phylogeny and comparative genomics of the fungal order Sordariales.</title>
        <authorList>
            <person name="Hensen N."/>
            <person name="Bonometti L."/>
            <person name="Westerberg I."/>
            <person name="Brannstrom I.O."/>
            <person name="Guillou S."/>
            <person name="Cros-Aarteil S."/>
            <person name="Calhoun S."/>
            <person name="Haridas S."/>
            <person name="Kuo A."/>
            <person name="Mondo S."/>
            <person name="Pangilinan J."/>
            <person name="Riley R."/>
            <person name="LaButti K."/>
            <person name="Andreopoulos B."/>
            <person name="Lipzen A."/>
            <person name="Chen C."/>
            <person name="Yan M."/>
            <person name="Daum C."/>
            <person name="Ng V."/>
            <person name="Clum A."/>
            <person name="Steindorff A."/>
            <person name="Ohm R.A."/>
            <person name="Martin F."/>
            <person name="Silar P."/>
            <person name="Natvig D.O."/>
            <person name="Lalanne C."/>
            <person name="Gautier V."/>
            <person name="Ament-Velasquez S.L."/>
            <person name="Kruys A."/>
            <person name="Hutchinson M.I."/>
            <person name="Powell A.J."/>
            <person name="Barry K."/>
            <person name="Miller A.N."/>
            <person name="Grigoriev I.V."/>
            <person name="Debuchy R."/>
            <person name="Gladieux P."/>
            <person name="Hiltunen Thoren M."/>
            <person name="Johannesson H."/>
        </authorList>
    </citation>
    <scope>NUCLEOTIDE SEQUENCE [LARGE SCALE GENOMIC DNA]</scope>
    <source>
        <strain evidence="2 3">FGSC 10403</strain>
    </source>
</reference>
<feature type="compositionally biased region" description="Basic and acidic residues" evidence="1">
    <location>
        <begin position="243"/>
        <end position="257"/>
    </location>
</feature>
<comment type="caution">
    <text evidence="2">The sequence shown here is derived from an EMBL/GenBank/DDBJ whole genome shotgun (WGS) entry which is preliminary data.</text>
</comment>
<feature type="region of interest" description="Disordered" evidence="1">
    <location>
        <begin position="234"/>
        <end position="335"/>
    </location>
</feature>